<evidence type="ECO:0000313" key="2">
    <source>
        <dbReference type="Proteomes" id="UP001162992"/>
    </source>
</evidence>
<keyword evidence="2" id="KW-1185">Reference proteome</keyword>
<gene>
    <name evidence="1" type="ORF">O6H91_10G015200</name>
</gene>
<accession>A0ACC2CEV0</accession>
<sequence>MATMAMGACWPGHSCCFRLRWFDPDLITPYEDYHHYQRTCTSGPAKQKDAVAVPVAFFIFLLSTRLVSVLRGSAFGLVSCWNLELGTSCGPNTTYLFGMIEISYHLWRPDAYVAFQISVRGQVFVGKMFPEVDLWYMRNLPSCFWMLKTNLL</sequence>
<proteinExistence type="predicted"/>
<dbReference type="EMBL" id="CM055101">
    <property type="protein sequence ID" value="KAJ7540445.1"/>
    <property type="molecule type" value="Genomic_DNA"/>
</dbReference>
<comment type="caution">
    <text evidence="1">The sequence shown here is derived from an EMBL/GenBank/DDBJ whole genome shotgun (WGS) entry which is preliminary data.</text>
</comment>
<evidence type="ECO:0000313" key="1">
    <source>
        <dbReference type="EMBL" id="KAJ7540445.1"/>
    </source>
</evidence>
<reference evidence="2" key="1">
    <citation type="journal article" date="2024" name="Proc. Natl. Acad. Sci. U.S.A.">
        <title>Extraordinary preservation of gene collinearity over three hundred million years revealed in homosporous lycophytes.</title>
        <authorList>
            <person name="Li C."/>
            <person name="Wickell D."/>
            <person name="Kuo L.Y."/>
            <person name="Chen X."/>
            <person name="Nie B."/>
            <person name="Liao X."/>
            <person name="Peng D."/>
            <person name="Ji J."/>
            <person name="Jenkins J."/>
            <person name="Williams M."/>
            <person name="Shu S."/>
            <person name="Plott C."/>
            <person name="Barry K."/>
            <person name="Rajasekar S."/>
            <person name="Grimwood J."/>
            <person name="Han X."/>
            <person name="Sun S."/>
            <person name="Hou Z."/>
            <person name="He W."/>
            <person name="Dai G."/>
            <person name="Sun C."/>
            <person name="Schmutz J."/>
            <person name="Leebens-Mack J.H."/>
            <person name="Li F.W."/>
            <person name="Wang L."/>
        </authorList>
    </citation>
    <scope>NUCLEOTIDE SEQUENCE [LARGE SCALE GENOMIC DNA]</scope>
    <source>
        <strain evidence="2">cv. PW_Plant_1</strain>
    </source>
</reference>
<organism evidence="1 2">
    <name type="scientific">Diphasiastrum complanatum</name>
    <name type="common">Issler's clubmoss</name>
    <name type="synonym">Lycopodium complanatum</name>
    <dbReference type="NCBI Taxonomy" id="34168"/>
    <lineage>
        <taxon>Eukaryota</taxon>
        <taxon>Viridiplantae</taxon>
        <taxon>Streptophyta</taxon>
        <taxon>Embryophyta</taxon>
        <taxon>Tracheophyta</taxon>
        <taxon>Lycopodiopsida</taxon>
        <taxon>Lycopodiales</taxon>
        <taxon>Lycopodiaceae</taxon>
        <taxon>Lycopodioideae</taxon>
        <taxon>Diphasiastrum</taxon>
    </lineage>
</organism>
<name>A0ACC2CEV0_DIPCM</name>
<protein>
    <submittedName>
        <fullName evidence="1">Uncharacterized protein</fullName>
    </submittedName>
</protein>
<dbReference type="Proteomes" id="UP001162992">
    <property type="component" value="Chromosome 10"/>
</dbReference>